<accession>A0AAW0SEK3</accession>
<gene>
    <name evidence="1" type="ORF">O3P69_019990</name>
</gene>
<keyword evidence="2" id="KW-1185">Reference proteome</keyword>
<dbReference type="AlphaFoldDB" id="A0AAW0SEK3"/>
<organism evidence="1 2">
    <name type="scientific">Scylla paramamosain</name>
    <name type="common">Mud crab</name>
    <dbReference type="NCBI Taxonomy" id="85552"/>
    <lineage>
        <taxon>Eukaryota</taxon>
        <taxon>Metazoa</taxon>
        <taxon>Ecdysozoa</taxon>
        <taxon>Arthropoda</taxon>
        <taxon>Crustacea</taxon>
        <taxon>Multicrustacea</taxon>
        <taxon>Malacostraca</taxon>
        <taxon>Eumalacostraca</taxon>
        <taxon>Eucarida</taxon>
        <taxon>Decapoda</taxon>
        <taxon>Pleocyemata</taxon>
        <taxon>Brachyura</taxon>
        <taxon>Eubrachyura</taxon>
        <taxon>Portunoidea</taxon>
        <taxon>Portunidae</taxon>
        <taxon>Portuninae</taxon>
        <taxon>Scylla</taxon>
    </lineage>
</organism>
<evidence type="ECO:0000313" key="2">
    <source>
        <dbReference type="Proteomes" id="UP001487740"/>
    </source>
</evidence>
<sequence>MGTAREFDVDYSWISGCQPRPLARKLWERQGQFRKSQAVLEPFVAVLANSRSPSLLVLAKTESMKHGRRRSGTIRRKSVSCYCMGWINLNLQLKSTKPLL</sequence>
<comment type="caution">
    <text evidence="1">The sequence shown here is derived from an EMBL/GenBank/DDBJ whole genome shotgun (WGS) entry which is preliminary data.</text>
</comment>
<protein>
    <submittedName>
        <fullName evidence="1">Uncharacterized protein</fullName>
    </submittedName>
</protein>
<dbReference type="EMBL" id="JARAKH010001270">
    <property type="protein sequence ID" value="KAK8373260.1"/>
    <property type="molecule type" value="Genomic_DNA"/>
</dbReference>
<name>A0AAW0SEK3_SCYPA</name>
<dbReference type="Proteomes" id="UP001487740">
    <property type="component" value="Unassembled WGS sequence"/>
</dbReference>
<proteinExistence type="predicted"/>
<evidence type="ECO:0000313" key="1">
    <source>
        <dbReference type="EMBL" id="KAK8373260.1"/>
    </source>
</evidence>
<reference evidence="1 2" key="1">
    <citation type="submission" date="2023-03" db="EMBL/GenBank/DDBJ databases">
        <title>High-quality genome of Scylla paramamosain provides insights in environmental adaptation.</title>
        <authorList>
            <person name="Zhang L."/>
        </authorList>
    </citation>
    <scope>NUCLEOTIDE SEQUENCE [LARGE SCALE GENOMIC DNA]</scope>
    <source>
        <strain evidence="1">LZ_2023a</strain>
        <tissue evidence="1">Muscle</tissue>
    </source>
</reference>